<name>A0A3L8SZH6_CHLGU</name>
<sequence length="74" mass="8493">YCFVFALGYLTVCQITRVYIFDYGQYSADFSGCSRRRKLRRQIQVSAFKPDTQVPIVVSRDVMDVDSRAGGHFS</sequence>
<reference evidence="1 2" key="1">
    <citation type="journal article" date="2018" name="Proc. R. Soc. B">
        <title>A non-coding region near Follistatin controls head colour polymorphism in the Gouldian finch.</title>
        <authorList>
            <person name="Toomey M.B."/>
            <person name="Marques C.I."/>
            <person name="Andrade P."/>
            <person name="Araujo P.M."/>
            <person name="Sabatino S."/>
            <person name="Gazda M.A."/>
            <person name="Afonso S."/>
            <person name="Lopes R.J."/>
            <person name="Corbo J.C."/>
            <person name="Carneiro M."/>
        </authorList>
    </citation>
    <scope>NUCLEOTIDE SEQUENCE [LARGE SCALE GENOMIC DNA]</scope>
    <source>
        <strain evidence="1">Red01</strain>
        <tissue evidence="1">Muscle</tissue>
    </source>
</reference>
<evidence type="ECO:0000313" key="1">
    <source>
        <dbReference type="EMBL" id="RLW12157.1"/>
    </source>
</evidence>
<dbReference type="Proteomes" id="UP000276834">
    <property type="component" value="Unassembled WGS sequence"/>
</dbReference>
<proteinExistence type="predicted"/>
<keyword evidence="2" id="KW-1185">Reference proteome</keyword>
<accession>A0A3L8SZH6</accession>
<gene>
    <name evidence="1" type="ORF">DV515_00000724</name>
</gene>
<comment type="caution">
    <text evidence="1">The sequence shown here is derived from an EMBL/GenBank/DDBJ whole genome shotgun (WGS) entry which is preliminary data.</text>
</comment>
<dbReference type="AlphaFoldDB" id="A0A3L8SZH6"/>
<protein>
    <submittedName>
        <fullName evidence="1">Uncharacterized protein</fullName>
    </submittedName>
</protein>
<feature type="non-terminal residue" evidence="1">
    <location>
        <position position="1"/>
    </location>
</feature>
<organism evidence="1 2">
    <name type="scientific">Chloebia gouldiae</name>
    <name type="common">Gouldian finch</name>
    <name type="synonym">Erythrura gouldiae</name>
    <dbReference type="NCBI Taxonomy" id="44316"/>
    <lineage>
        <taxon>Eukaryota</taxon>
        <taxon>Metazoa</taxon>
        <taxon>Chordata</taxon>
        <taxon>Craniata</taxon>
        <taxon>Vertebrata</taxon>
        <taxon>Euteleostomi</taxon>
        <taxon>Archelosauria</taxon>
        <taxon>Archosauria</taxon>
        <taxon>Dinosauria</taxon>
        <taxon>Saurischia</taxon>
        <taxon>Theropoda</taxon>
        <taxon>Coelurosauria</taxon>
        <taxon>Aves</taxon>
        <taxon>Neognathae</taxon>
        <taxon>Neoaves</taxon>
        <taxon>Telluraves</taxon>
        <taxon>Australaves</taxon>
        <taxon>Passeriformes</taxon>
        <taxon>Passeroidea</taxon>
        <taxon>Passeridae</taxon>
        <taxon>Chloebia</taxon>
    </lineage>
</organism>
<evidence type="ECO:0000313" key="2">
    <source>
        <dbReference type="Proteomes" id="UP000276834"/>
    </source>
</evidence>
<dbReference type="OrthoDB" id="286734at2759"/>
<dbReference type="EMBL" id="QUSF01000002">
    <property type="protein sequence ID" value="RLW12157.1"/>
    <property type="molecule type" value="Genomic_DNA"/>
</dbReference>